<evidence type="ECO:0000259" key="8">
    <source>
        <dbReference type="PROSITE" id="PS50893"/>
    </source>
</evidence>
<dbReference type="InterPro" id="IPR011527">
    <property type="entry name" value="ABC1_TM_dom"/>
</dbReference>
<feature type="domain" description="ABC transporter" evidence="8">
    <location>
        <begin position="331"/>
        <end position="548"/>
    </location>
</feature>
<dbReference type="SMART" id="SM00382">
    <property type="entry name" value="AAA"/>
    <property type="match status" value="1"/>
</dbReference>
<feature type="transmembrane region" description="Helical" evidence="7">
    <location>
        <begin position="125"/>
        <end position="151"/>
    </location>
</feature>
<dbReference type="GO" id="GO:0016887">
    <property type="term" value="F:ATP hydrolysis activity"/>
    <property type="evidence" value="ECO:0007669"/>
    <property type="project" value="InterPro"/>
</dbReference>
<feature type="transmembrane region" description="Helical" evidence="7">
    <location>
        <begin position="243"/>
        <end position="262"/>
    </location>
</feature>
<dbReference type="EMBL" id="JAHLFJ010000030">
    <property type="protein sequence ID" value="MBU3855519.1"/>
    <property type="molecule type" value="Genomic_DNA"/>
</dbReference>
<evidence type="ECO:0000256" key="3">
    <source>
        <dbReference type="ARBA" id="ARBA00022741"/>
    </source>
</evidence>
<evidence type="ECO:0000256" key="4">
    <source>
        <dbReference type="ARBA" id="ARBA00022840"/>
    </source>
</evidence>
<dbReference type="GO" id="GO:0140359">
    <property type="term" value="F:ABC-type transporter activity"/>
    <property type="evidence" value="ECO:0007669"/>
    <property type="project" value="InterPro"/>
</dbReference>
<keyword evidence="4 10" id="KW-0067">ATP-binding</keyword>
<reference evidence="10" key="2">
    <citation type="submission" date="2021-04" db="EMBL/GenBank/DDBJ databases">
        <authorList>
            <person name="Gilroy R."/>
        </authorList>
    </citation>
    <scope>NUCLEOTIDE SEQUENCE</scope>
    <source>
        <strain evidence="10">8470</strain>
    </source>
</reference>
<dbReference type="PANTHER" id="PTHR24221">
    <property type="entry name" value="ATP-BINDING CASSETTE SUB-FAMILY B"/>
    <property type="match status" value="1"/>
</dbReference>
<dbReference type="GO" id="GO:0034040">
    <property type="term" value="F:ATPase-coupled lipid transmembrane transporter activity"/>
    <property type="evidence" value="ECO:0007669"/>
    <property type="project" value="TreeGrafter"/>
</dbReference>
<dbReference type="InterPro" id="IPR003439">
    <property type="entry name" value="ABC_transporter-like_ATP-bd"/>
</dbReference>
<organism evidence="10 11">
    <name type="scientific">Candidatus Phocaeicola excrementipullorum</name>
    <dbReference type="NCBI Taxonomy" id="2838731"/>
    <lineage>
        <taxon>Bacteria</taxon>
        <taxon>Pseudomonadati</taxon>
        <taxon>Bacteroidota</taxon>
        <taxon>Bacteroidia</taxon>
        <taxon>Bacteroidales</taxon>
        <taxon>Bacteroidaceae</taxon>
        <taxon>Phocaeicola</taxon>
    </lineage>
</organism>
<evidence type="ECO:0000256" key="2">
    <source>
        <dbReference type="ARBA" id="ARBA00022692"/>
    </source>
</evidence>
<dbReference type="Proteomes" id="UP000784286">
    <property type="component" value="Unassembled WGS sequence"/>
</dbReference>
<protein>
    <submittedName>
        <fullName evidence="10">ABC transporter ATP-binding protein/permease</fullName>
    </submittedName>
</protein>
<evidence type="ECO:0000313" key="11">
    <source>
        <dbReference type="Proteomes" id="UP000784286"/>
    </source>
</evidence>
<comment type="subcellular location">
    <subcellularLocation>
        <location evidence="1">Cell membrane</location>
        <topology evidence="1">Multi-pass membrane protein</topology>
    </subcellularLocation>
</comment>
<dbReference type="InterPro" id="IPR003593">
    <property type="entry name" value="AAA+_ATPase"/>
</dbReference>
<comment type="caution">
    <text evidence="10">The sequence shown here is derived from an EMBL/GenBank/DDBJ whole genome shotgun (WGS) entry which is preliminary data.</text>
</comment>
<dbReference type="Gene3D" id="1.20.1560.10">
    <property type="entry name" value="ABC transporter type 1, transmembrane domain"/>
    <property type="match status" value="1"/>
</dbReference>
<evidence type="ECO:0000256" key="7">
    <source>
        <dbReference type="SAM" id="Phobius"/>
    </source>
</evidence>
<dbReference type="SUPFAM" id="SSF52540">
    <property type="entry name" value="P-loop containing nucleoside triphosphate hydrolases"/>
    <property type="match status" value="1"/>
</dbReference>
<evidence type="ECO:0000259" key="9">
    <source>
        <dbReference type="PROSITE" id="PS50929"/>
    </source>
</evidence>
<accession>A0A948TLL3</accession>
<dbReference type="Gene3D" id="3.40.50.300">
    <property type="entry name" value="P-loop containing nucleotide triphosphate hydrolases"/>
    <property type="match status" value="1"/>
</dbReference>
<dbReference type="InterPro" id="IPR036640">
    <property type="entry name" value="ABC1_TM_sf"/>
</dbReference>
<dbReference type="PROSITE" id="PS50893">
    <property type="entry name" value="ABC_TRANSPORTER_2"/>
    <property type="match status" value="1"/>
</dbReference>
<evidence type="ECO:0000256" key="6">
    <source>
        <dbReference type="ARBA" id="ARBA00023136"/>
    </source>
</evidence>
<proteinExistence type="predicted"/>
<keyword evidence="6 7" id="KW-0472">Membrane</keyword>
<feature type="transmembrane region" description="Helical" evidence="7">
    <location>
        <begin position="157"/>
        <end position="176"/>
    </location>
</feature>
<dbReference type="InterPro" id="IPR039421">
    <property type="entry name" value="Type_1_exporter"/>
</dbReference>
<gene>
    <name evidence="10" type="ORF">H9928_02995</name>
</gene>
<keyword evidence="2 7" id="KW-0812">Transmembrane</keyword>
<sequence>MNNLKWLWKISDGFRPAIACSALTGTLHVCVSLAFVYVCKHLIDIATGISDDRLGSYIGWLASCLAMQLLLSAARSRLTAQTEIRLRNELRRKLFVHLMDSRWNGQETYHSGDVLNRLEEDVSTITNALCSTVPAVFITVVQFGGALFFLSRLDVRLAGILLFIMPVALLFSKGYVRKMRRMTREIRETDSHIQSHLQENLQHRILIRTLEYTEKTIDKFANIQFLLQDRIVRRTNFSIFSRSMIQIGFMSGYATAFLWGIFGLQDGTVTFGMMAAFLQLVAQIQRPMVDMSRQIPTFIRVFTSIDRLKELEALPSEESSPSLRMEGPLGIRVNHLHFSYPGSNRNVLDNFSHDFKPGSLTAVVGETGAGKSTLIRLMLALLQPDEGEIAFYNSKETVKSSPHTRCNLSYIPQGNTLLSGTIRSNLLMGRPQATDQELYNALYLAAADFVTALPDGLDTPCGEGGAGLSEGQAQRIAIARGLLRPGNILLMDEPTSSLDKETEETLLKRLSGQVKGKTLIMVTHRETIAGLCKEVVRMTKNTPAKQESISQGSVHD</sequence>
<dbReference type="PANTHER" id="PTHR24221:SF654">
    <property type="entry name" value="ATP-BINDING CASSETTE SUB-FAMILY B MEMBER 6"/>
    <property type="match status" value="1"/>
</dbReference>
<keyword evidence="5 7" id="KW-1133">Transmembrane helix</keyword>
<dbReference type="GO" id="GO:0005524">
    <property type="term" value="F:ATP binding"/>
    <property type="evidence" value="ECO:0007669"/>
    <property type="project" value="UniProtKB-KW"/>
</dbReference>
<dbReference type="CDD" id="cd07346">
    <property type="entry name" value="ABC_6TM_exporters"/>
    <property type="match status" value="1"/>
</dbReference>
<dbReference type="InterPro" id="IPR027417">
    <property type="entry name" value="P-loop_NTPase"/>
</dbReference>
<evidence type="ECO:0000256" key="5">
    <source>
        <dbReference type="ARBA" id="ARBA00022989"/>
    </source>
</evidence>
<feature type="domain" description="ABC transmembrane type-1" evidence="9">
    <location>
        <begin position="21"/>
        <end position="300"/>
    </location>
</feature>
<evidence type="ECO:0000313" key="10">
    <source>
        <dbReference type="EMBL" id="MBU3855519.1"/>
    </source>
</evidence>
<dbReference type="PROSITE" id="PS50929">
    <property type="entry name" value="ABC_TM1F"/>
    <property type="match status" value="1"/>
</dbReference>
<dbReference type="AlphaFoldDB" id="A0A948TLL3"/>
<dbReference type="Pfam" id="PF00005">
    <property type="entry name" value="ABC_tran"/>
    <property type="match status" value="1"/>
</dbReference>
<reference evidence="10" key="1">
    <citation type="journal article" date="2021" name="PeerJ">
        <title>Extensive microbial diversity within the chicken gut microbiome revealed by metagenomics and culture.</title>
        <authorList>
            <person name="Gilroy R."/>
            <person name="Ravi A."/>
            <person name="Getino M."/>
            <person name="Pursley I."/>
            <person name="Horton D.L."/>
            <person name="Alikhan N.F."/>
            <person name="Baker D."/>
            <person name="Gharbi K."/>
            <person name="Hall N."/>
            <person name="Watson M."/>
            <person name="Adriaenssens E.M."/>
            <person name="Foster-Nyarko E."/>
            <person name="Jarju S."/>
            <person name="Secka A."/>
            <person name="Antonio M."/>
            <person name="Oren A."/>
            <person name="Chaudhuri R.R."/>
            <person name="La Ragione R."/>
            <person name="Hildebrand F."/>
            <person name="Pallen M.J."/>
        </authorList>
    </citation>
    <scope>NUCLEOTIDE SEQUENCE</scope>
    <source>
        <strain evidence="10">8470</strain>
    </source>
</reference>
<name>A0A948TLL3_9BACT</name>
<feature type="transmembrane region" description="Helical" evidence="7">
    <location>
        <begin position="16"/>
        <end position="37"/>
    </location>
</feature>
<evidence type="ECO:0000256" key="1">
    <source>
        <dbReference type="ARBA" id="ARBA00004651"/>
    </source>
</evidence>
<dbReference type="GO" id="GO:0005886">
    <property type="term" value="C:plasma membrane"/>
    <property type="evidence" value="ECO:0007669"/>
    <property type="project" value="UniProtKB-SubCell"/>
</dbReference>
<dbReference type="SUPFAM" id="SSF90123">
    <property type="entry name" value="ABC transporter transmembrane region"/>
    <property type="match status" value="1"/>
</dbReference>
<dbReference type="Pfam" id="PF00664">
    <property type="entry name" value="ABC_membrane"/>
    <property type="match status" value="1"/>
</dbReference>
<keyword evidence="3" id="KW-0547">Nucleotide-binding</keyword>